<keyword evidence="2" id="KW-1185">Reference proteome</keyword>
<organism evidence="1 2">
    <name type="scientific">Byssochlamys spectabilis (strain No. 5 / NBRC 109023)</name>
    <name type="common">Paecilomyces variotii</name>
    <dbReference type="NCBI Taxonomy" id="1356009"/>
    <lineage>
        <taxon>Eukaryota</taxon>
        <taxon>Fungi</taxon>
        <taxon>Dikarya</taxon>
        <taxon>Ascomycota</taxon>
        <taxon>Pezizomycotina</taxon>
        <taxon>Eurotiomycetes</taxon>
        <taxon>Eurotiomycetidae</taxon>
        <taxon>Eurotiales</taxon>
        <taxon>Thermoascaceae</taxon>
        <taxon>Paecilomyces</taxon>
    </lineage>
</organism>
<evidence type="ECO:0000313" key="2">
    <source>
        <dbReference type="Proteomes" id="UP000018001"/>
    </source>
</evidence>
<dbReference type="InParanoid" id="V5HQR5"/>
<dbReference type="AlphaFoldDB" id="V5HQR5"/>
<sequence length="179" mass="19866">MPPKGFDGREAAFGLRFSSGETVSMDHYSMKMEARLCGGFGDVANISASSDLNSAGRLHRFPARARLRRLRFGSRAVAVLWNFPGATIRPLRRVVTDILKCPAKIRLGTLNAISKGARGVSKFSFLALLAAPRDPAGHRRDELPGRIFLSWGPHLETAWIHFGGSLERQRYMTGPQFWI</sequence>
<comment type="caution">
    <text evidence="1">The sequence shown here is derived from an EMBL/GenBank/DDBJ whole genome shotgun (WGS) entry which is preliminary data.</text>
</comment>
<protein>
    <submittedName>
        <fullName evidence="1">Uncharacterized protein</fullName>
    </submittedName>
</protein>
<reference evidence="2" key="1">
    <citation type="journal article" date="2014" name="Genome Announc.">
        <title>Draft genome sequence of the formaldehyde-resistant fungus Byssochlamys spectabilis No. 5 (anamorph Paecilomyces variotii No. 5) (NBRC109023).</title>
        <authorList>
            <person name="Oka T."/>
            <person name="Ekino K."/>
            <person name="Fukuda K."/>
            <person name="Nomura Y."/>
        </authorList>
    </citation>
    <scope>NUCLEOTIDE SEQUENCE [LARGE SCALE GENOMIC DNA]</scope>
    <source>
        <strain evidence="2">No. 5 / NBRC 109023</strain>
    </source>
</reference>
<evidence type="ECO:0000313" key="1">
    <source>
        <dbReference type="EMBL" id="GAD91640.1"/>
    </source>
</evidence>
<dbReference type="EMBL" id="BAUL01000002">
    <property type="protein sequence ID" value="GAD91640.1"/>
    <property type="molecule type" value="Genomic_DNA"/>
</dbReference>
<dbReference type="Proteomes" id="UP000018001">
    <property type="component" value="Unassembled WGS sequence"/>
</dbReference>
<proteinExistence type="predicted"/>
<gene>
    <name evidence="1" type="ORF">PVAR5_0213</name>
</gene>
<accession>V5HQR5</accession>
<name>V5HQR5_BYSSN</name>
<dbReference type="HOGENOM" id="CLU_1503237_0_0_1"/>